<dbReference type="InterPro" id="IPR009019">
    <property type="entry name" value="KH_sf_prok-type"/>
</dbReference>
<evidence type="ECO:0000256" key="7">
    <source>
        <dbReference type="PROSITE-ProRule" id="PRU00117"/>
    </source>
</evidence>
<dbReference type="GO" id="GO:0003723">
    <property type="term" value="F:RNA binding"/>
    <property type="evidence" value="ECO:0007669"/>
    <property type="project" value="UniProtKB-UniRule"/>
</dbReference>
<dbReference type="Proteomes" id="UP000070589">
    <property type="component" value="Unassembled WGS sequence"/>
</dbReference>
<evidence type="ECO:0000313" key="9">
    <source>
        <dbReference type="EMBL" id="KXA89686.1"/>
    </source>
</evidence>
<evidence type="ECO:0000256" key="5">
    <source>
        <dbReference type="ARBA" id="ARBA00023163"/>
    </source>
</evidence>
<feature type="domain" description="K Homology" evidence="8">
    <location>
        <begin position="32"/>
        <end position="99"/>
    </location>
</feature>
<sequence>MEIKISNEKLRYFAFFEKLTGVTPKDCIESGNGSRLTFVVNKENMGRAIGENGRNIRKIREKLNKNVHVVEYSPDPVEFLKNIFSQVEVRNIEINEEDNKKIALVKVVNSEKGKAVGKNGWNIERARKLLNRHQGLDDVCFV</sequence>
<dbReference type="InterPro" id="IPR030842">
    <property type="entry name" value="TF_NusA_bacterial"/>
</dbReference>
<dbReference type="GO" id="GO:0006353">
    <property type="term" value="P:DNA-templated transcription termination"/>
    <property type="evidence" value="ECO:0007669"/>
    <property type="project" value="UniProtKB-UniRule"/>
</dbReference>
<evidence type="ECO:0000256" key="3">
    <source>
        <dbReference type="ARBA" id="ARBA00022884"/>
    </source>
</evidence>
<proteinExistence type="inferred from homology"/>
<keyword evidence="5 6" id="KW-0804">Transcription</keyword>
<dbReference type="SMART" id="SM00322">
    <property type="entry name" value="KH"/>
    <property type="match status" value="1"/>
</dbReference>
<dbReference type="PANTHER" id="PTHR22648:SF0">
    <property type="entry name" value="TRANSCRIPTION TERMINATION_ANTITERMINATION PROTEIN NUSA"/>
    <property type="match status" value="1"/>
</dbReference>
<dbReference type="AlphaFoldDB" id="A0A133U6A9"/>
<evidence type="ECO:0000313" key="10">
    <source>
        <dbReference type="Proteomes" id="UP000070589"/>
    </source>
</evidence>
<keyword evidence="2 6" id="KW-0963">Cytoplasm</keyword>
<dbReference type="CDD" id="cd22530">
    <property type="entry name" value="KH-II_NusA_arch_rpt1"/>
    <property type="match status" value="1"/>
</dbReference>
<evidence type="ECO:0000256" key="1">
    <source>
        <dbReference type="ARBA" id="ARBA00022472"/>
    </source>
</evidence>
<evidence type="ECO:0000256" key="6">
    <source>
        <dbReference type="HAMAP-Rule" id="MF_00945"/>
    </source>
</evidence>
<comment type="function">
    <text evidence="6">Participates in transcription termination.</text>
</comment>
<dbReference type="Pfam" id="PF07650">
    <property type="entry name" value="KH_2"/>
    <property type="match status" value="1"/>
</dbReference>
<dbReference type="InterPro" id="IPR004044">
    <property type="entry name" value="KH_dom_type_2"/>
</dbReference>
<keyword evidence="10" id="KW-1185">Reference proteome</keyword>
<dbReference type="NCBIfam" id="TIGR01952">
    <property type="entry name" value="nusA_arch"/>
    <property type="match status" value="1"/>
</dbReference>
<dbReference type="GO" id="GO:0005829">
    <property type="term" value="C:cytosol"/>
    <property type="evidence" value="ECO:0007669"/>
    <property type="project" value="TreeGrafter"/>
</dbReference>
<organism evidence="9 10">
    <name type="scientific">candidate division MSBL1 archaeon SCGC-AAA259D14</name>
    <dbReference type="NCBI Taxonomy" id="1698261"/>
    <lineage>
        <taxon>Archaea</taxon>
        <taxon>Methanobacteriati</taxon>
        <taxon>Methanobacteriota</taxon>
        <taxon>candidate division MSBL1</taxon>
    </lineage>
</organism>
<dbReference type="EMBL" id="LHXL01000026">
    <property type="protein sequence ID" value="KXA89686.1"/>
    <property type="molecule type" value="Genomic_DNA"/>
</dbReference>
<dbReference type="InterPro" id="IPR015946">
    <property type="entry name" value="KH_dom-like_a/b"/>
</dbReference>
<dbReference type="PANTHER" id="PTHR22648">
    <property type="entry name" value="TRANSCRIPTION TERMINATION FACTOR NUSA"/>
    <property type="match status" value="1"/>
</dbReference>
<evidence type="ECO:0000256" key="4">
    <source>
        <dbReference type="ARBA" id="ARBA00023015"/>
    </source>
</evidence>
<evidence type="ECO:0000259" key="8">
    <source>
        <dbReference type="SMART" id="SM00322"/>
    </source>
</evidence>
<dbReference type="Pfam" id="PF26594">
    <property type="entry name" value="KH_NusA_2nd"/>
    <property type="match status" value="1"/>
</dbReference>
<comment type="subcellular location">
    <subcellularLocation>
        <location evidence="6">Cytoplasm</location>
    </subcellularLocation>
</comment>
<keyword evidence="4 6" id="KW-0805">Transcription regulation</keyword>
<comment type="caution">
    <text evidence="9">The sequence shown here is derived from an EMBL/GenBank/DDBJ whole genome shotgun (WGS) entry which is preliminary data.</text>
</comment>
<dbReference type="SUPFAM" id="SSF54814">
    <property type="entry name" value="Prokaryotic type KH domain (KH-domain type II)"/>
    <property type="match status" value="2"/>
</dbReference>
<dbReference type="InterPro" id="IPR058582">
    <property type="entry name" value="KH_NusA_2nd"/>
</dbReference>
<reference evidence="9 10" key="1">
    <citation type="journal article" date="2016" name="Sci. Rep.">
        <title>Metabolic traits of an uncultured archaeal lineage -MSBL1- from brine pools of the Red Sea.</title>
        <authorList>
            <person name="Mwirichia R."/>
            <person name="Alam I."/>
            <person name="Rashid M."/>
            <person name="Vinu M."/>
            <person name="Ba-Alawi W."/>
            <person name="Anthony Kamau A."/>
            <person name="Kamanda Ngugi D."/>
            <person name="Goker M."/>
            <person name="Klenk H.P."/>
            <person name="Bajic V."/>
            <person name="Stingl U."/>
        </authorList>
    </citation>
    <scope>NUCLEOTIDE SEQUENCE [LARGE SCALE GENOMIC DNA]</scope>
    <source>
        <strain evidence="9">SCGC-AAA259D14</strain>
    </source>
</reference>
<keyword evidence="1 6" id="KW-0806">Transcription termination</keyword>
<accession>A0A133U6A9</accession>
<evidence type="ECO:0000256" key="2">
    <source>
        <dbReference type="ARBA" id="ARBA00022490"/>
    </source>
</evidence>
<gene>
    <name evidence="6" type="primary">nusA</name>
    <name evidence="9" type="ORF">AKJ62_02560</name>
</gene>
<dbReference type="GO" id="GO:0031564">
    <property type="term" value="P:transcription antitermination"/>
    <property type="evidence" value="ECO:0007669"/>
    <property type="project" value="InterPro"/>
</dbReference>
<keyword evidence="3 7" id="KW-0694">RNA-binding</keyword>
<dbReference type="HAMAP" id="MF_00945_A">
    <property type="entry name" value="NusA_A"/>
    <property type="match status" value="1"/>
</dbReference>
<comment type="similarity">
    <text evidence="6">Belongs to the NusA family.</text>
</comment>
<dbReference type="InterPro" id="IPR010212">
    <property type="entry name" value="NusA_arc"/>
</dbReference>
<dbReference type="Gene3D" id="3.30.300.20">
    <property type="match status" value="2"/>
</dbReference>
<dbReference type="PROSITE" id="PS50084">
    <property type="entry name" value="KH_TYPE_1"/>
    <property type="match status" value="1"/>
</dbReference>
<protein>
    <recommendedName>
        <fullName evidence="6">Probable transcription termination protein NusA</fullName>
    </recommendedName>
</protein>
<name>A0A133U6A9_9EURY</name>
<dbReference type="InterPro" id="IPR004087">
    <property type="entry name" value="KH_dom"/>
</dbReference>